<evidence type="ECO:0000256" key="2">
    <source>
        <dbReference type="ARBA" id="ARBA00012438"/>
    </source>
</evidence>
<dbReference type="InterPro" id="IPR013783">
    <property type="entry name" value="Ig-like_fold"/>
</dbReference>
<feature type="modified residue" description="4-aspartylphosphate" evidence="6">
    <location>
        <position position="1215"/>
    </location>
</feature>
<evidence type="ECO:0000259" key="10">
    <source>
        <dbReference type="PROSITE" id="PS50110"/>
    </source>
</evidence>
<comment type="catalytic activity">
    <reaction evidence="1">
        <text>ATP + protein L-histidine = ADP + protein N-phospho-L-histidine.</text>
        <dbReference type="EC" id="2.7.13.3"/>
    </reaction>
</comment>
<dbReference type="PROSITE" id="PS50110">
    <property type="entry name" value="RESPONSE_REGULATORY"/>
    <property type="match status" value="1"/>
</dbReference>
<dbReference type="InterPro" id="IPR005467">
    <property type="entry name" value="His_kinase_dom"/>
</dbReference>
<keyword evidence="7" id="KW-0472">Membrane</keyword>
<dbReference type="InterPro" id="IPR018060">
    <property type="entry name" value="HTH_AraC"/>
</dbReference>
<dbReference type="InterPro" id="IPR036890">
    <property type="entry name" value="HATPase_C_sf"/>
</dbReference>
<keyword evidence="11" id="KW-0808">Transferase</keyword>
<dbReference type="InterPro" id="IPR015943">
    <property type="entry name" value="WD40/YVTN_repeat-like_dom_sf"/>
</dbReference>
<name>A0A4V1AH65_9FLAO</name>
<keyword evidence="3 6" id="KW-0597">Phosphoprotein</keyword>
<dbReference type="SUPFAM" id="SSF47384">
    <property type="entry name" value="Homodimeric domain of signal transducing histidine kinase"/>
    <property type="match status" value="1"/>
</dbReference>
<keyword evidence="11" id="KW-0418">Kinase</keyword>
<dbReference type="InterPro" id="IPR004358">
    <property type="entry name" value="Sig_transdc_His_kin-like_C"/>
</dbReference>
<dbReference type="Gene3D" id="2.130.10.10">
    <property type="entry name" value="YVTN repeat-like/Quinoprotein amine dehydrogenase"/>
    <property type="match status" value="2"/>
</dbReference>
<reference evidence="12" key="1">
    <citation type="submission" date="2019-03" db="EMBL/GenBank/DDBJ databases">
        <title>Flavobacterium sp.</title>
        <authorList>
            <person name="Kim H."/>
        </authorList>
    </citation>
    <scope>NUCLEOTIDE SEQUENCE [LARGE SCALE GENOMIC DNA]</scope>
    <source>
        <strain evidence="12">GS13</strain>
    </source>
</reference>
<evidence type="ECO:0000256" key="1">
    <source>
        <dbReference type="ARBA" id="ARBA00000085"/>
    </source>
</evidence>
<dbReference type="GO" id="GO:0043565">
    <property type="term" value="F:sequence-specific DNA binding"/>
    <property type="evidence" value="ECO:0007669"/>
    <property type="project" value="InterPro"/>
</dbReference>
<dbReference type="Gene3D" id="2.60.40.10">
    <property type="entry name" value="Immunoglobulins"/>
    <property type="match status" value="1"/>
</dbReference>
<organism evidence="11 12">
    <name type="scientific">Flavobacterium nackdongense</name>
    <dbReference type="NCBI Taxonomy" id="2547394"/>
    <lineage>
        <taxon>Bacteria</taxon>
        <taxon>Pseudomonadati</taxon>
        <taxon>Bacteroidota</taxon>
        <taxon>Flavobacteriia</taxon>
        <taxon>Flavobacteriales</taxon>
        <taxon>Flavobacteriaceae</taxon>
        <taxon>Flavobacterium</taxon>
    </lineage>
</organism>
<dbReference type="InterPro" id="IPR011006">
    <property type="entry name" value="CheY-like_superfamily"/>
</dbReference>
<protein>
    <recommendedName>
        <fullName evidence="2">histidine kinase</fullName>
        <ecNumber evidence="2">2.7.13.3</ecNumber>
    </recommendedName>
</protein>
<evidence type="ECO:0000256" key="5">
    <source>
        <dbReference type="ARBA" id="ARBA00023163"/>
    </source>
</evidence>
<evidence type="ECO:0000313" key="11">
    <source>
        <dbReference type="EMBL" id="QBN20462.1"/>
    </source>
</evidence>
<dbReference type="PROSITE" id="PS01124">
    <property type="entry name" value="HTH_ARAC_FAMILY_2"/>
    <property type="match status" value="1"/>
</dbReference>
<keyword evidence="7" id="KW-0812">Transmembrane</keyword>
<evidence type="ECO:0000313" key="12">
    <source>
        <dbReference type="Proteomes" id="UP000291124"/>
    </source>
</evidence>
<evidence type="ECO:0000256" key="3">
    <source>
        <dbReference type="ARBA" id="ARBA00022553"/>
    </source>
</evidence>
<dbReference type="Pfam" id="PF07495">
    <property type="entry name" value="Y_Y_Y"/>
    <property type="match status" value="1"/>
</dbReference>
<dbReference type="CDD" id="cd17574">
    <property type="entry name" value="REC_OmpR"/>
    <property type="match status" value="1"/>
</dbReference>
<dbReference type="InterPro" id="IPR003594">
    <property type="entry name" value="HATPase_dom"/>
</dbReference>
<evidence type="ECO:0000256" key="7">
    <source>
        <dbReference type="SAM" id="Phobius"/>
    </source>
</evidence>
<feature type="domain" description="Histidine kinase" evidence="9">
    <location>
        <begin position="885"/>
        <end position="1121"/>
    </location>
</feature>
<dbReference type="Pfam" id="PF00072">
    <property type="entry name" value="Response_reg"/>
    <property type="match status" value="1"/>
</dbReference>
<dbReference type="Gene3D" id="3.30.565.10">
    <property type="entry name" value="Histidine kinase-like ATPase, C-terminal domain"/>
    <property type="match status" value="1"/>
</dbReference>
<accession>A0A4V1AH65</accession>
<dbReference type="EMBL" id="CP037933">
    <property type="protein sequence ID" value="QBN20462.1"/>
    <property type="molecule type" value="Genomic_DNA"/>
</dbReference>
<dbReference type="KEGG" id="fnk:E1750_17255"/>
<dbReference type="InterPro" id="IPR011110">
    <property type="entry name" value="Reg_prop"/>
</dbReference>
<evidence type="ECO:0000256" key="4">
    <source>
        <dbReference type="ARBA" id="ARBA00023015"/>
    </source>
</evidence>
<dbReference type="SMART" id="SM00342">
    <property type="entry name" value="HTH_ARAC"/>
    <property type="match status" value="1"/>
</dbReference>
<dbReference type="PANTHER" id="PTHR43547:SF2">
    <property type="entry name" value="HYBRID SIGNAL TRANSDUCTION HISTIDINE KINASE C"/>
    <property type="match status" value="1"/>
</dbReference>
<evidence type="ECO:0000256" key="6">
    <source>
        <dbReference type="PROSITE-ProRule" id="PRU00169"/>
    </source>
</evidence>
<dbReference type="GO" id="GO:0000155">
    <property type="term" value="F:phosphorelay sensor kinase activity"/>
    <property type="evidence" value="ECO:0007669"/>
    <property type="project" value="InterPro"/>
</dbReference>
<dbReference type="Pfam" id="PF00512">
    <property type="entry name" value="HisKA"/>
    <property type="match status" value="1"/>
</dbReference>
<dbReference type="PANTHER" id="PTHR43547">
    <property type="entry name" value="TWO-COMPONENT HISTIDINE KINASE"/>
    <property type="match status" value="1"/>
</dbReference>
<dbReference type="OrthoDB" id="1522078at2"/>
<dbReference type="Gene3D" id="1.10.10.60">
    <property type="entry name" value="Homeodomain-like"/>
    <property type="match status" value="1"/>
</dbReference>
<dbReference type="InterPro" id="IPR003661">
    <property type="entry name" value="HisK_dim/P_dom"/>
</dbReference>
<evidence type="ECO:0000259" key="9">
    <source>
        <dbReference type="PROSITE" id="PS50109"/>
    </source>
</evidence>
<dbReference type="InterPro" id="IPR001789">
    <property type="entry name" value="Sig_transdc_resp-reg_receiver"/>
</dbReference>
<dbReference type="SMART" id="SM00448">
    <property type="entry name" value="REC"/>
    <property type="match status" value="1"/>
</dbReference>
<dbReference type="FunFam" id="2.60.40.10:FF:000791">
    <property type="entry name" value="Two-component system sensor histidine kinase/response regulator"/>
    <property type="match status" value="1"/>
</dbReference>
<evidence type="ECO:0000259" key="8">
    <source>
        <dbReference type="PROSITE" id="PS01124"/>
    </source>
</evidence>
<dbReference type="Proteomes" id="UP000291124">
    <property type="component" value="Chromosome"/>
</dbReference>
<gene>
    <name evidence="11" type="ORF">E1750_17255</name>
</gene>
<dbReference type="EC" id="2.7.13.3" evidence="2"/>
<keyword evidence="7" id="KW-1133">Transmembrane helix</keyword>
<dbReference type="Gene3D" id="1.10.287.130">
    <property type="match status" value="1"/>
</dbReference>
<dbReference type="Pfam" id="PF07494">
    <property type="entry name" value="Reg_prop"/>
    <property type="match status" value="3"/>
</dbReference>
<dbReference type="SUPFAM" id="SSF63829">
    <property type="entry name" value="Calcium-dependent phosphotriesterase"/>
    <property type="match status" value="1"/>
</dbReference>
<dbReference type="SMART" id="SM00387">
    <property type="entry name" value="HATPase_c"/>
    <property type="match status" value="1"/>
</dbReference>
<keyword evidence="12" id="KW-1185">Reference proteome</keyword>
<dbReference type="GO" id="GO:0003700">
    <property type="term" value="F:DNA-binding transcription factor activity"/>
    <property type="evidence" value="ECO:0007669"/>
    <property type="project" value="InterPro"/>
</dbReference>
<dbReference type="PROSITE" id="PS50109">
    <property type="entry name" value="HIS_KIN"/>
    <property type="match status" value="1"/>
</dbReference>
<dbReference type="CDD" id="cd00082">
    <property type="entry name" value="HisKA"/>
    <property type="match status" value="1"/>
</dbReference>
<dbReference type="InterPro" id="IPR036097">
    <property type="entry name" value="HisK_dim/P_sf"/>
</dbReference>
<dbReference type="InterPro" id="IPR009057">
    <property type="entry name" value="Homeodomain-like_sf"/>
</dbReference>
<dbReference type="Gene3D" id="3.40.50.2300">
    <property type="match status" value="1"/>
</dbReference>
<sequence>MKIQKLYSFAILLILSQLCYSQEINLRFNKLSINNGLAHSDVTSIVQDNSGFLWFGTLGGLNRYDGYEIKTYVNQNDPFESVYKNRIAKIVQKNEYLWLVCQGGIECFNSKKERFVKLKWKFNDNASLTKTKLSSVYLTNRNTIYVLASNYLKVFSIDFSSENEIELNEILIKNAPKNTHFVEMKSDENGVEWIISDKGLFVIDNSNARINLRRIAVATASNTYTSFTGLYTKETNYLLLGVENGFIKANTSIFDVKAQKNISASFYKIDLPNLNQSNFDTGFVVNSFEKGLDNEYWIGSAYGLIKASLVKTSYKFNFFNESNSNLSTSSVLGLLKDKSGCLWVSTYDGGVSFVDLKQKKFNNLTHQYKSSNTISENYVRAILEDETGNVWLGTEKSGLNYYDFKTKKNSTYSYSKNSNGGISSNKIRTLCADDNNRLWIGTSEGINIYSKATNSFFKISSVGPTDKTLTNKIIFSIAKDKFGNMWAGSWLNGLNRIQYNDNTNYKVEKIYKKAGSKYGLSSDVVTFVYADDFYPEVFVGTDNGLNHIFLNEDGTIREILHYLGNKSYANSISSNWVWPIVRENATTLWIGTLGGGLNKLTLDRKLKQGYRSKKFSIAEGAPSKDIETILFDKKNNELWLGGKGLSKFNIITEKFTNFEEEDGLAGNSFKIGSAYQGKSGRFYFGGIDGVSYFFPSSIKVNNHNADVVLSNLYVNNKLVTVGELNSKNDIILSESINLIDEISLNHLENNFQIQFSSLHYANPKRTLFKYRLLDYNEDWIEADAKDRKASYSNLPYGDYVFEVMATNNDGIWSSKVKRLKISVNAPFWFTNFAVFMYILLFISALLFAYYFIIRWFKLNKELEISIIHEEEKEKLFQLSTQFFINISHEFKTPLTLILSPLEKLISSDKVNEYKKEKYYQLMYKNAKRLLRLINELVDYRKLNTNSYKLNTKPHLIAPFFEDIKDAFSVNAENKAIELNFENHLAIEELQFDAAILEKIIFNLLGNSLKFTPNGGKITLRISSERLEFNSKLTNFSNIKSDYESPSYIYLSIEDTGQGISSEAMVHIFDRFFQVDNESEIQGSGIGLTLVRSLVTIHHINLSVHSKEGIGTQFILELPNINYDEVFARENAENSVMLSKSALSPFDEKHNIITDSKVNMYENFAKPEVLIVEDNIELRSFMKDHFEEDFKVFEAENGVEGLEILNKQNIEIIVSDIMMPQMDGVTFCKKVKEDKKYRGIPFILLSAKFNVDSQIESAQSGADVYIAKPFSMEVLHLTILNMLRTRKQVKETALENTFEEARKNVKGNVEDEFLRKVIDCIDDNIEDVDFDVVKLCGLLGISKTKLYTKIKGVTSESIGGLIREIRLKKAAQLLSSTDFNIIQVMDKVGIQSQSHFTKSFKKQFGVTPSEFVKDLNKN</sequence>
<dbReference type="Pfam" id="PF12833">
    <property type="entry name" value="HTH_18"/>
    <property type="match status" value="1"/>
</dbReference>
<feature type="transmembrane region" description="Helical" evidence="7">
    <location>
        <begin position="827"/>
        <end position="852"/>
    </location>
</feature>
<keyword evidence="4" id="KW-0805">Transcription regulation</keyword>
<dbReference type="RefSeq" id="WP_133277961.1">
    <property type="nucleotide sequence ID" value="NZ_CP037933.1"/>
</dbReference>
<dbReference type="SMART" id="SM00388">
    <property type="entry name" value="HisKA"/>
    <property type="match status" value="1"/>
</dbReference>
<keyword evidence="5" id="KW-0804">Transcription</keyword>
<dbReference type="SUPFAM" id="SSF52172">
    <property type="entry name" value="CheY-like"/>
    <property type="match status" value="1"/>
</dbReference>
<proteinExistence type="predicted"/>
<dbReference type="InterPro" id="IPR011123">
    <property type="entry name" value="Y_Y_Y"/>
</dbReference>
<dbReference type="Pfam" id="PF02518">
    <property type="entry name" value="HATPase_c"/>
    <property type="match status" value="1"/>
</dbReference>
<feature type="domain" description="HTH araC/xylS-type" evidence="8">
    <location>
        <begin position="1314"/>
        <end position="1413"/>
    </location>
</feature>
<dbReference type="SUPFAM" id="SSF55874">
    <property type="entry name" value="ATPase domain of HSP90 chaperone/DNA topoisomerase II/histidine kinase"/>
    <property type="match status" value="1"/>
</dbReference>
<dbReference type="PRINTS" id="PR00344">
    <property type="entry name" value="BCTRLSENSOR"/>
</dbReference>
<dbReference type="SUPFAM" id="SSF46689">
    <property type="entry name" value="Homeodomain-like"/>
    <property type="match status" value="1"/>
</dbReference>
<feature type="domain" description="Response regulatory" evidence="10">
    <location>
        <begin position="1167"/>
        <end position="1282"/>
    </location>
</feature>